<evidence type="ECO:0000256" key="1">
    <source>
        <dbReference type="ARBA" id="ARBA00023002"/>
    </source>
</evidence>
<evidence type="ECO:0000313" key="4">
    <source>
        <dbReference type="EMBL" id="GGC48379.1"/>
    </source>
</evidence>
<gene>
    <name evidence="4" type="ORF">GCM10010994_04470</name>
</gene>
<dbReference type="GO" id="GO:0016705">
    <property type="term" value="F:oxidoreductase activity, acting on paired donors, with incorporation or reduction of molecular oxygen"/>
    <property type="evidence" value="ECO:0007669"/>
    <property type="project" value="InterPro"/>
</dbReference>
<organism evidence="4 5">
    <name type="scientific">Chelatococcus reniformis</name>
    <dbReference type="NCBI Taxonomy" id="1494448"/>
    <lineage>
        <taxon>Bacteria</taxon>
        <taxon>Pseudomonadati</taxon>
        <taxon>Pseudomonadota</taxon>
        <taxon>Alphaproteobacteria</taxon>
        <taxon>Hyphomicrobiales</taxon>
        <taxon>Chelatococcaceae</taxon>
        <taxon>Chelatococcus</taxon>
    </lineage>
</organism>
<dbReference type="Gene3D" id="3.20.20.30">
    <property type="entry name" value="Luciferase-like domain"/>
    <property type="match status" value="1"/>
</dbReference>
<evidence type="ECO:0000313" key="5">
    <source>
        <dbReference type="Proteomes" id="UP000637002"/>
    </source>
</evidence>
<dbReference type="GO" id="GO:0004497">
    <property type="term" value="F:monooxygenase activity"/>
    <property type="evidence" value="ECO:0007669"/>
    <property type="project" value="UniProtKB-KW"/>
</dbReference>
<feature type="domain" description="Luciferase-like" evidence="3">
    <location>
        <begin position="25"/>
        <end position="301"/>
    </location>
</feature>
<accession>A0A916TZP3</accession>
<dbReference type="PANTHER" id="PTHR30137">
    <property type="entry name" value="LUCIFERASE-LIKE MONOOXYGENASE"/>
    <property type="match status" value="1"/>
</dbReference>
<dbReference type="RefSeq" id="WP_188607473.1">
    <property type="nucleotide sequence ID" value="NZ_BMGG01000001.1"/>
</dbReference>
<keyword evidence="5" id="KW-1185">Reference proteome</keyword>
<comment type="caution">
    <text evidence="4">The sequence shown here is derived from an EMBL/GenBank/DDBJ whole genome shotgun (WGS) entry which is preliminary data.</text>
</comment>
<sequence>MARALRLGVAYDFRNPAVSGLSHHELYASIIEQVAWLDGLGLDLVWFTEHHFVEDGYLPSWVPVAGAMAARTKHVRFSCDVCLLPFNHPIRLAEDLAVLDNISNGRVEIGVGMGYAPHEFRGFGIPQARRVSLTDEGLAVLRLAFTGEKFSFTGKRYTFEDVTIRPGYVQEGGPPLWVAAMSEPGARRAAQHKANLLPQGMRASTLDTWAADLRAHGTDPSEFRVGIIRSCLVTDDRERDWQTVRAAERRRMEVYDRFRQESGGPGGASGITPGEAIPQTWIVGNVDHCVTELTAFIEEYGLTDIVTWAVPPGLRTDDMNPSLELYAREVAPRLRKRFAA</sequence>
<dbReference type="InterPro" id="IPR036661">
    <property type="entry name" value="Luciferase-like_sf"/>
</dbReference>
<evidence type="ECO:0000256" key="2">
    <source>
        <dbReference type="ARBA" id="ARBA00023033"/>
    </source>
</evidence>
<dbReference type="PANTHER" id="PTHR30137:SF8">
    <property type="entry name" value="BLR5498 PROTEIN"/>
    <property type="match status" value="1"/>
</dbReference>
<reference evidence="4" key="1">
    <citation type="journal article" date="2014" name="Int. J. Syst. Evol. Microbiol.">
        <title>Complete genome sequence of Corynebacterium casei LMG S-19264T (=DSM 44701T), isolated from a smear-ripened cheese.</title>
        <authorList>
            <consortium name="US DOE Joint Genome Institute (JGI-PGF)"/>
            <person name="Walter F."/>
            <person name="Albersmeier A."/>
            <person name="Kalinowski J."/>
            <person name="Ruckert C."/>
        </authorList>
    </citation>
    <scope>NUCLEOTIDE SEQUENCE</scope>
    <source>
        <strain evidence="4">CGMCC 1.12919</strain>
    </source>
</reference>
<keyword evidence="1" id="KW-0560">Oxidoreductase</keyword>
<reference evidence="4" key="2">
    <citation type="submission" date="2020-09" db="EMBL/GenBank/DDBJ databases">
        <authorList>
            <person name="Sun Q."/>
            <person name="Zhou Y."/>
        </authorList>
    </citation>
    <scope>NUCLEOTIDE SEQUENCE</scope>
    <source>
        <strain evidence="4">CGMCC 1.12919</strain>
    </source>
</reference>
<dbReference type="InterPro" id="IPR050766">
    <property type="entry name" value="Bact_Lucif_Oxidored"/>
</dbReference>
<protein>
    <submittedName>
        <fullName evidence="4">Monooxygenase</fullName>
    </submittedName>
</protein>
<keyword evidence="2 4" id="KW-0503">Monooxygenase</keyword>
<dbReference type="Pfam" id="PF00296">
    <property type="entry name" value="Bac_luciferase"/>
    <property type="match status" value="1"/>
</dbReference>
<evidence type="ECO:0000259" key="3">
    <source>
        <dbReference type="Pfam" id="PF00296"/>
    </source>
</evidence>
<dbReference type="EMBL" id="BMGG01000001">
    <property type="protein sequence ID" value="GGC48379.1"/>
    <property type="molecule type" value="Genomic_DNA"/>
</dbReference>
<proteinExistence type="predicted"/>
<name>A0A916TZP3_9HYPH</name>
<dbReference type="SUPFAM" id="SSF51679">
    <property type="entry name" value="Bacterial luciferase-like"/>
    <property type="match status" value="1"/>
</dbReference>
<dbReference type="GO" id="GO:0005829">
    <property type="term" value="C:cytosol"/>
    <property type="evidence" value="ECO:0007669"/>
    <property type="project" value="TreeGrafter"/>
</dbReference>
<dbReference type="Proteomes" id="UP000637002">
    <property type="component" value="Unassembled WGS sequence"/>
</dbReference>
<dbReference type="InterPro" id="IPR011251">
    <property type="entry name" value="Luciferase-like_dom"/>
</dbReference>
<dbReference type="AlphaFoldDB" id="A0A916TZP3"/>